<dbReference type="Gene3D" id="2.30.310.10">
    <property type="entry name" value="ibrinogen binding protein from staphylococcus aureus domain"/>
    <property type="match status" value="1"/>
</dbReference>
<dbReference type="PANTHER" id="PTHR15239">
    <property type="entry name" value="NUCLEAR EXPORT MEDIATOR FACTOR NEMF"/>
    <property type="match status" value="1"/>
</dbReference>
<comment type="subunit">
    <text evidence="5">Associates with stalled 50S ribosomal subunits. Binds to RqcP.</text>
</comment>
<dbReference type="Gene3D" id="3.40.970.40">
    <property type="entry name" value="fibrinogen binding protein from staphylococcus aureus domain like"/>
    <property type="match status" value="1"/>
</dbReference>
<evidence type="ECO:0000313" key="8">
    <source>
        <dbReference type="Proteomes" id="UP001315967"/>
    </source>
</evidence>
<gene>
    <name evidence="5" type="primary">rqcH</name>
    <name evidence="7" type="ORF">NRE15_01980</name>
</gene>
<keyword evidence="1 5" id="KW-0820">tRNA-binding</keyword>
<dbReference type="RefSeq" id="WP_313793944.1">
    <property type="nucleotide sequence ID" value="NZ_CP102453.1"/>
</dbReference>
<comment type="function">
    <text evidence="5">Key component of the ribosome quality control system (RQC), a ribosome-associated complex that mediates the extraction of incompletely synthesized nascent chains from stalled ribosomes and their subsequent degradation. RqcH recruits Ala-charged tRNA, and with RqcP directs the elongation of stalled nascent chains on 50S ribosomal subunits, leading to non-templated C-terminal alanine extensions (Ala tail). The Ala tail promotes nascent chain degradation. May add between 1 and at least 8 Ala residues. Binds to stalled 50S ribosomal subunits.</text>
</comment>
<accession>A0ABY5P776</accession>
<keyword evidence="3 5" id="KW-0694">RNA-binding</keyword>
<evidence type="ECO:0000256" key="1">
    <source>
        <dbReference type="ARBA" id="ARBA00022555"/>
    </source>
</evidence>
<protein>
    <recommendedName>
        <fullName evidence="5">Rqc2 homolog RqcH</fullName>
        <shortName evidence="5">RqcH</shortName>
    </recommendedName>
</protein>
<organism evidence="7 8">
    <name type="scientific">Fundicoccus culcitae</name>
    <dbReference type="NCBI Taxonomy" id="2969821"/>
    <lineage>
        <taxon>Bacteria</taxon>
        <taxon>Bacillati</taxon>
        <taxon>Bacillota</taxon>
        <taxon>Bacilli</taxon>
        <taxon>Lactobacillales</taxon>
        <taxon>Aerococcaceae</taxon>
        <taxon>Fundicoccus</taxon>
    </lineage>
</organism>
<name>A0ABY5P776_9LACT</name>
<evidence type="ECO:0000256" key="3">
    <source>
        <dbReference type="ARBA" id="ARBA00022884"/>
    </source>
</evidence>
<comment type="similarity">
    <text evidence="5">Belongs to the NEMF family.</text>
</comment>
<dbReference type="InterPro" id="IPR051608">
    <property type="entry name" value="RQC_Subunit_NEMF"/>
</dbReference>
<dbReference type="HAMAP" id="MF_00844_B">
    <property type="entry name" value="RqcH_B"/>
    <property type="match status" value="1"/>
</dbReference>
<dbReference type="Pfam" id="PF05670">
    <property type="entry name" value="NFACT-R_1"/>
    <property type="match status" value="1"/>
</dbReference>
<dbReference type="Proteomes" id="UP001315967">
    <property type="component" value="Chromosome"/>
</dbReference>
<proteinExistence type="inferred from homology"/>
<evidence type="ECO:0000256" key="2">
    <source>
        <dbReference type="ARBA" id="ARBA00022730"/>
    </source>
</evidence>
<keyword evidence="8" id="KW-1185">Reference proteome</keyword>
<sequence>MTLDGFFIHALVKELRNELLQGRISKIYQPFEQEIQMVIRANRKNIRLAASIHPVYYHINVTQERTLNPEHAPLFSMLLRKHLEGAIIQDIQQVENDRMIDFELSGRDELGDTQSYRLIFELMGRNSNIILLNPQTNKIIDCIKHVPSSQNTFRTLLPGADYQRPPENKQQINPFNLSGDELNQWTLQHPDELNSRKNQQWIQGLGKSASQALIYWMEQDGLTAYEALKRLMDGVDAYTPLMFESNQQLSFYAMDLPQIEGHRQLFDTLSRLLDHFYAQRVRLDRIKNLSGNIVQQLEQIIEKNNKKLEKLAKDYQVAQAADLYRVKGELLSAYAYQIPKGETQVALENYYEDNALLTIDLDPRKTAIENSQQYFKKYSKYRDALKYIDQQKKLTHEENDYLETVLVQLNQADLEDIEDIKQELQKLGYQSQRKNNAKKRTKTKSKPRRFRSTEGVLIYVGRNNQQNDELSLKKAAKNHWWLHTKDIPGAHVIVESDKPSQQTMTEAAEIAAYYSKFQHSANVPVDTVQVKHLHKPNGAKPGFVIYEGQQTLYVTPDEATIQALAVEET</sequence>
<dbReference type="EMBL" id="CP102453">
    <property type="protein sequence ID" value="UUX34441.1"/>
    <property type="molecule type" value="Genomic_DNA"/>
</dbReference>
<evidence type="ECO:0000256" key="5">
    <source>
        <dbReference type="HAMAP-Rule" id="MF_00844"/>
    </source>
</evidence>
<dbReference type="Pfam" id="PF05833">
    <property type="entry name" value="NFACT_N"/>
    <property type="match status" value="1"/>
</dbReference>
<feature type="domain" description="NFACT RNA-binding" evidence="6">
    <location>
        <begin position="446"/>
        <end position="538"/>
    </location>
</feature>
<reference evidence="7 8" key="1">
    <citation type="submission" date="2022-08" db="EMBL/GenBank/DDBJ databases">
        <title>Aerococcaceae sp. nov isolated from spoiled eye mask.</title>
        <authorList>
            <person name="Zhou G."/>
            <person name="Xie X.-B."/>
            <person name="Shi Q.-S."/>
            <person name="Wang Y.-S."/>
            <person name="Wen X."/>
            <person name="Peng H."/>
            <person name="Yang X.-J."/>
            <person name="Tao H.-B."/>
            <person name="Huang X.-M."/>
        </authorList>
    </citation>
    <scope>NUCLEOTIDE SEQUENCE [LARGE SCALE GENOMIC DNA]</scope>
    <source>
        <strain evidence="8">DM20194951</strain>
    </source>
</reference>
<dbReference type="InterPro" id="IPR043682">
    <property type="entry name" value="RqcH_bacterial"/>
</dbReference>
<evidence type="ECO:0000256" key="4">
    <source>
        <dbReference type="ARBA" id="ARBA00022917"/>
    </source>
</evidence>
<feature type="coiled-coil region" evidence="5">
    <location>
        <begin position="294"/>
        <end position="321"/>
    </location>
</feature>
<evidence type="ECO:0000313" key="7">
    <source>
        <dbReference type="EMBL" id="UUX34441.1"/>
    </source>
</evidence>
<evidence type="ECO:0000259" key="6">
    <source>
        <dbReference type="Pfam" id="PF05670"/>
    </source>
</evidence>
<keyword evidence="4 5" id="KW-0648">Protein biosynthesis</keyword>
<keyword evidence="5" id="KW-0175">Coiled coil</keyword>
<dbReference type="InterPro" id="IPR008532">
    <property type="entry name" value="NFACT_RNA-bd"/>
</dbReference>
<dbReference type="PANTHER" id="PTHR15239:SF6">
    <property type="entry name" value="RIBOSOME QUALITY CONTROL COMPLEX SUBUNIT NEMF"/>
    <property type="match status" value="1"/>
</dbReference>
<keyword evidence="2 5" id="KW-0699">rRNA-binding</keyword>